<accession>A0ABD3P4Q4</accession>
<reference evidence="2 3" key="1">
    <citation type="submission" date="2024-10" db="EMBL/GenBank/DDBJ databases">
        <title>Updated reference genomes for cyclostephanoid diatoms.</title>
        <authorList>
            <person name="Roberts W.R."/>
            <person name="Alverson A.J."/>
        </authorList>
    </citation>
    <scope>NUCLEOTIDE SEQUENCE [LARGE SCALE GENOMIC DNA]</scope>
    <source>
        <strain evidence="2 3">AJA276-08</strain>
    </source>
</reference>
<dbReference type="Pfam" id="PF00069">
    <property type="entry name" value="Pkinase"/>
    <property type="match status" value="1"/>
</dbReference>
<gene>
    <name evidence="2" type="ORF">ACHAW5_006733</name>
</gene>
<sequence>MSKPEADKELESGVADFLRRAETKLTEASAGFFFRTNNARLLPSFDRGSDDDADEASKFKLGDTLGSGAFCEVKEITAITLKRAPNAKDRFESGLIIPVHKQARNSDFGSDEIDEADFPTNLFQTKDEIRKYMSENVLRKDDGGLGSHPRYALKQVKMTSSLKQVELGLIDLSLEAKFLSCMNHSNIIKIRGVAGDPLSPNFGLVLDRLFMTLEDKMDMWKAEKRVANGTGPCACLFGTVDTKAIASLVFSAVTVAYDLSCALRHIHYLNLVYRDIKVCLHFVIRHIYGLVRLNNITCVFMNIKQKPENAGFDVRGDLKLFDFGFCKELVKSLYDEESGMYKLTQLTGSPPYMAPENFLGKPYGKPVDVFSFGVLVWEMIHCKLAFYGYKFLEYKERVVEGNYRPPINESLTPVVQELIKDCWAPDPKKRPTFERICLSLRSEYQELAKVEGEADPGGLSRSVRLSNKSVRSFRVHAKRHNEMSVFE</sequence>
<evidence type="ECO:0000313" key="2">
    <source>
        <dbReference type="EMBL" id="KAL3782737.1"/>
    </source>
</evidence>
<dbReference type="Proteomes" id="UP001530315">
    <property type="component" value="Unassembled WGS sequence"/>
</dbReference>
<evidence type="ECO:0000259" key="1">
    <source>
        <dbReference type="PROSITE" id="PS50011"/>
    </source>
</evidence>
<feature type="domain" description="Protein kinase" evidence="1">
    <location>
        <begin position="59"/>
        <end position="447"/>
    </location>
</feature>
<organism evidence="2 3">
    <name type="scientific">Stephanodiscus triporus</name>
    <dbReference type="NCBI Taxonomy" id="2934178"/>
    <lineage>
        <taxon>Eukaryota</taxon>
        <taxon>Sar</taxon>
        <taxon>Stramenopiles</taxon>
        <taxon>Ochrophyta</taxon>
        <taxon>Bacillariophyta</taxon>
        <taxon>Coscinodiscophyceae</taxon>
        <taxon>Thalassiosirophycidae</taxon>
        <taxon>Stephanodiscales</taxon>
        <taxon>Stephanodiscaceae</taxon>
        <taxon>Stephanodiscus</taxon>
    </lineage>
</organism>
<name>A0ABD3P4Q4_9STRA</name>
<dbReference type="PANTHER" id="PTHR23257:SF958">
    <property type="entry name" value="SERINE_THREONINE-PROTEIN KINASE WNK4"/>
    <property type="match status" value="1"/>
</dbReference>
<dbReference type="SUPFAM" id="SSF56112">
    <property type="entry name" value="Protein kinase-like (PK-like)"/>
    <property type="match status" value="1"/>
</dbReference>
<dbReference type="EMBL" id="JALLAZ020001002">
    <property type="protein sequence ID" value="KAL3782737.1"/>
    <property type="molecule type" value="Genomic_DNA"/>
</dbReference>
<dbReference type="AlphaFoldDB" id="A0ABD3P4Q4"/>
<dbReference type="Gene3D" id="1.10.510.10">
    <property type="entry name" value="Transferase(Phosphotransferase) domain 1"/>
    <property type="match status" value="1"/>
</dbReference>
<dbReference type="PROSITE" id="PS50011">
    <property type="entry name" value="PROTEIN_KINASE_DOM"/>
    <property type="match status" value="1"/>
</dbReference>
<dbReference type="InterPro" id="IPR011009">
    <property type="entry name" value="Kinase-like_dom_sf"/>
</dbReference>
<dbReference type="InterPro" id="IPR000719">
    <property type="entry name" value="Prot_kinase_dom"/>
</dbReference>
<evidence type="ECO:0000313" key="3">
    <source>
        <dbReference type="Proteomes" id="UP001530315"/>
    </source>
</evidence>
<keyword evidence="3" id="KW-1185">Reference proteome</keyword>
<proteinExistence type="predicted"/>
<comment type="caution">
    <text evidence="2">The sequence shown here is derived from an EMBL/GenBank/DDBJ whole genome shotgun (WGS) entry which is preliminary data.</text>
</comment>
<protein>
    <recommendedName>
        <fullName evidence="1">Protein kinase domain-containing protein</fullName>
    </recommendedName>
</protein>
<dbReference type="InterPro" id="IPR050167">
    <property type="entry name" value="Ser_Thr_protein_kinase"/>
</dbReference>
<dbReference type="PANTHER" id="PTHR23257">
    <property type="entry name" value="SERINE-THREONINE PROTEIN KINASE"/>
    <property type="match status" value="1"/>
</dbReference>